<dbReference type="Proteomes" id="UP000217696">
    <property type="component" value="Chromosome"/>
</dbReference>
<name>A0A0U5AXP2_9BACL</name>
<dbReference type="EMBL" id="AP017312">
    <property type="protein sequence ID" value="BAU27010.1"/>
    <property type="molecule type" value="Genomic_DNA"/>
</dbReference>
<evidence type="ECO:0000313" key="2">
    <source>
        <dbReference type="Proteomes" id="UP000217696"/>
    </source>
</evidence>
<dbReference type="RefSeq" id="WP_096464016.1">
    <property type="nucleotide sequence ID" value="NZ_AP017312.1"/>
</dbReference>
<organism evidence="1 2">
    <name type="scientific">Aneurinibacillus soli</name>
    <dbReference type="NCBI Taxonomy" id="1500254"/>
    <lineage>
        <taxon>Bacteria</taxon>
        <taxon>Bacillati</taxon>
        <taxon>Bacillota</taxon>
        <taxon>Bacilli</taxon>
        <taxon>Bacillales</taxon>
        <taxon>Paenibacillaceae</taxon>
        <taxon>Aneurinibacillus group</taxon>
        <taxon>Aneurinibacillus</taxon>
    </lineage>
</organism>
<accession>A0A0U5AXP2</accession>
<dbReference type="KEGG" id="asoc:CB4_01179"/>
<dbReference type="AlphaFoldDB" id="A0A0U5AXP2"/>
<gene>
    <name evidence="1" type="ORF">CB4_01179</name>
</gene>
<reference evidence="1 2" key="1">
    <citation type="submission" date="2015-12" db="EMBL/GenBank/DDBJ databases">
        <title>Genome sequence of Aneurinibacillus soli.</title>
        <authorList>
            <person name="Lee J.S."/>
            <person name="Lee K.C."/>
            <person name="Kim K.K."/>
            <person name="Lee B.W."/>
        </authorList>
    </citation>
    <scope>NUCLEOTIDE SEQUENCE [LARGE SCALE GENOMIC DNA]</scope>
    <source>
        <strain evidence="1 2">CB4</strain>
    </source>
</reference>
<sequence>MDIQFGTLIFQVIMLFIFVVLPISLLVFLIRKPFRKRDNKIELLEKRIEKLENEMKNGQ</sequence>
<evidence type="ECO:0000313" key="1">
    <source>
        <dbReference type="EMBL" id="BAU27010.1"/>
    </source>
</evidence>
<protein>
    <submittedName>
        <fullName evidence="1">Uncharacterized protein</fullName>
    </submittedName>
</protein>
<keyword evidence="2" id="KW-1185">Reference proteome</keyword>
<proteinExistence type="predicted"/>